<keyword evidence="14" id="KW-0675">Receptor</keyword>
<comment type="subcellular location">
    <subcellularLocation>
        <location evidence="1">Cell membrane</location>
    </subcellularLocation>
    <subcellularLocation>
        <location evidence="12">Endomembrane system</location>
        <topology evidence="12">Single-pass membrane protein</topology>
    </subcellularLocation>
</comment>
<reference evidence="14" key="1">
    <citation type="submission" date="2022-08" db="EMBL/GenBank/DDBJ databases">
        <authorList>
            <person name="Marques A."/>
        </authorList>
    </citation>
    <scope>NUCLEOTIDE SEQUENCE</scope>
    <source>
        <strain evidence="14">RhyPub2mFocal</strain>
        <tissue evidence="14">Leaves</tissue>
    </source>
</reference>
<evidence type="ECO:0000256" key="11">
    <source>
        <dbReference type="ARBA" id="ARBA00023180"/>
    </source>
</evidence>
<evidence type="ECO:0000256" key="4">
    <source>
        <dbReference type="ARBA" id="ARBA00022614"/>
    </source>
</evidence>
<dbReference type="PANTHER" id="PTHR48062:SF52">
    <property type="entry name" value="RECEPTOR-LIKE PROTEIN 8-RELATED"/>
    <property type="match status" value="1"/>
</dbReference>
<dbReference type="AlphaFoldDB" id="A0AAV8AID6"/>
<accession>A0AAV8AID6</accession>
<evidence type="ECO:0000313" key="15">
    <source>
        <dbReference type="Proteomes" id="UP001140206"/>
    </source>
</evidence>
<keyword evidence="6 13" id="KW-0812">Transmembrane</keyword>
<comment type="similarity">
    <text evidence="2">Belongs to the RLP family.</text>
</comment>
<organism evidence="14 15">
    <name type="scientific">Rhynchospora pubera</name>
    <dbReference type="NCBI Taxonomy" id="906938"/>
    <lineage>
        <taxon>Eukaryota</taxon>
        <taxon>Viridiplantae</taxon>
        <taxon>Streptophyta</taxon>
        <taxon>Embryophyta</taxon>
        <taxon>Tracheophyta</taxon>
        <taxon>Spermatophyta</taxon>
        <taxon>Magnoliopsida</taxon>
        <taxon>Liliopsida</taxon>
        <taxon>Poales</taxon>
        <taxon>Cyperaceae</taxon>
        <taxon>Cyperoideae</taxon>
        <taxon>Rhynchosporeae</taxon>
        <taxon>Rhynchospora</taxon>
    </lineage>
</organism>
<dbReference type="Gene3D" id="3.80.10.10">
    <property type="entry name" value="Ribonuclease Inhibitor"/>
    <property type="match status" value="1"/>
</dbReference>
<feature type="transmembrane region" description="Helical" evidence="13">
    <location>
        <begin position="497"/>
        <end position="521"/>
    </location>
</feature>
<dbReference type="InterPro" id="IPR001611">
    <property type="entry name" value="Leu-rich_rpt"/>
</dbReference>
<evidence type="ECO:0000256" key="3">
    <source>
        <dbReference type="ARBA" id="ARBA00022475"/>
    </source>
</evidence>
<evidence type="ECO:0000256" key="9">
    <source>
        <dbReference type="ARBA" id="ARBA00022989"/>
    </source>
</evidence>
<dbReference type="FunFam" id="3.80.10.10:FF:000111">
    <property type="entry name" value="LRR receptor-like serine/threonine-protein kinase ERECTA"/>
    <property type="match status" value="1"/>
</dbReference>
<keyword evidence="4" id="KW-0433">Leucine-rich repeat</keyword>
<evidence type="ECO:0000256" key="8">
    <source>
        <dbReference type="ARBA" id="ARBA00022737"/>
    </source>
</evidence>
<dbReference type="GO" id="GO:0012505">
    <property type="term" value="C:endomembrane system"/>
    <property type="evidence" value="ECO:0007669"/>
    <property type="project" value="UniProtKB-SubCell"/>
</dbReference>
<protein>
    <submittedName>
        <fullName evidence="14">Receptor like protein 56</fullName>
    </submittedName>
</protein>
<comment type="caution">
    <text evidence="14">The sequence shown here is derived from an EMBL/GenBank/DDBJ whole genome shotgun (WGS) entry which is preliminary data.</text>
</comment>
<dbReference type="Proteomes" id="UP001140206">
    <property type="component" value="Unassembled WGS sequence"/>
</dbReference>
<keyword evidence="10 13" id="KW-0472">Membrane</keyword>
<name>A0AAV8AID6_9POAL</name>
<dbReference type="GO" id="GO:0005886">
    <property type="term" value="C:plasma membrane"/>
    <property type="evidence" value="ECO:0007669"/>
    <property type="project" value="UniProtKB-SubCell"/>
</dbReference>
<keyword evidence="9 13" id="KW-1133">Transmembrane helix</keyword>
<keyword evidence="8" id="KW-0677">Repeat</keyword>
<keyword evidence="3" id="KW-1003">Cell membrane</keyword>
<dbReference type="InterPro" id="IPR032675">
    <property type="entry name" value="LRR_dom_sf"/>
</dbReference>
<gene>
    <name evidence="14" type="ORF">LUZ62_011506</name>
</gene>
<evidence type="ECO:0000256" key="10">
    <source>
        <dbReference type="ARBA" id="ARBA00023136"/>
    </source>
</evidence>
<keyword evidence="15" id="KW-1185">Reference proteome</keyword>
<evidence type="ECO:0000256" key="7">
    <source>
        <dbReference type="ARBA" id="ARBA00022729"/>
    </source>
</evidence>
<evidence type="ECO:0000256" key="12">
    <source>
        <dbReference type="ARBA" id="ARBA00037847"/>
    </source>
</evidence>
<dbReference type="Pfam" id="PF00560">
    <property type="entry name" value="LRR_1"/>
    <property type="match status" value="5"/>
</dbReference>
<dbReference type="GO" id="GO:0009742">
    <property type="term" value="P:brassinosteroid mediated signaling pathway"/>
    <property type="evidence" value="ECO:0007669"/>
    <property type="project" value="UniProtKB-KW"/>
</dbReference>
<dbReference type="InterPro" id="IPR051502">
    <property type="entry name" value="RLP_Defense_Trigger"/>
</dbReference>
<dbReference type="Pfam" id="PF13855">
    <property type="entry name" value="LRR_8"/>
    <property type="match status" value="1"/>
</dbReference>
<dbReference type="PRINTS" id="PR00019">
    <property type="entry name" value="LEURICHRPT"/>
</dbReference>
<keyword evidence="11" id="KW-0325">Glycoprotein</keyword>
<dbReference type="PANTHER" id="PTHR48062">
    <property type="entry name" value="RECEPTOR-LIKE PROTEIN 14"/>
    <property type="match status" value="1"/>
</dbReference>
<proteinExistence type="inferred from homology"/>
<dbReference type="EMBL" id="JAMFTS010007298">
    <property type="protein sequence ID" value="KAJ4731314.1"/>
    <property type="molecule type" value="Genomic_DNA"/>
</dbReference>
<evidence type="ECO:0000256" key="1">
    <source>
        <dbReference type="ARBA" id="ARBA00004236"/>
    </source>
</evidence>
<dbReference type="SUPFAM" id="SSF52058">
    <property type="entry name" value="L domain-like"/>
    <property type="match status" value="2"/>
</dbReference>
<sequence length="558" mass="62467">MKISPYLIYLTTISVDSGEVPNDIITKLPNLSLLNLSKNYFQGHVPWESMKNLFTLDLSSNYITDDIQKIFSMSSDYLISYLDLSNNKFYGSFTNMTNLFAGYSSLIFSNNNISGELPLGICNTSFEVLDISNNKLTGVLPDCIGRADIWALKLSANYLEGSLPSEICAKSSRWLLDLSDNKLSGSIPPCSNGSSLQIIDLSKNNLSGNFPISWLNIPDLKAIDIGKNHLSGELPIWNGSESNLKVLLARDNTFGGPISEHLCQFKYLRILDLSHNNLFGQIPSCIFDMGLKDDSVFFLGIELAYSFGIGELNYTNFLLHISKSITLDRDELPNFGLELMSKGRFDLYWSQILLLERIIDLSSNKLVGNIPEEIGQMTWLITLNLSNNYLTGAIPDSVSKLRQLLSLDLSHNSLTGQIPRELTKLTSLEVFSVAYNNLSGPTLDLKAQFGTFDNRSYEGNPNLCGPPLSKSCFSYHDTKLPSQNKTGNDQGGESINFLILFGSFALFFVVSFWGLITVLYFKSNWRYGLFNLVDEYGDMIYVRVVLFVRKIRAAQRNN</sequence>
<evidence type="ECO:0000256" key="2">
    <source>
        <dbReference type="ARBA" id="ARBA00009592"/>
    </source>
</evidence>
<keyword evidence="7" id="KW-0732">Signal</keyword>
<keyword evidence="5" id="KW-1070">Brassinosteroid signaling pathway</keyword>
<evidence type="ECO:0000256" key="6">
    <source>
        <dbReference type="ARBA" id="ARBA00022692"/>
    </source>
</evidence>
<evidence type="ECO:0000256" key="13">
    <source>
        <dbReference type="SAM" id="Phobius"/>
    </source>
</evidence>
<evidence type="ECO:0000313" key="14">
    <source>
        <dbReference type="EMBL" id="KAJ4731314.1"/>
    </source>
</evidence>
<dbReference type="FunFam" id="3.80.10.10:FF:000041">
    <property type="entry name" value="LRR receptor-like serine/threonine-protein kinase ERECTA"/>
    <property type="match status" value="1"/>
</dbReference>
<evidence type="ECO:0000256" key="5">
    <source>
        <dbReference type="ARBA" id="ARBA00022626"/>
    </source>
</evidence>